<dbReference type="SUPFAM" id="SSF55785">
    <property type="entry name" value="PYP-like sensor domain (PAS domain)"/>
    <property type="match status" value="1"/>
</dbReference>
<evidence type="ECO:0000256" key="3">
    <source>
        <dbReference type="ARBA" id="ARBA00012438"/>
    </source>
</evidence>
<keyword evidence="5" id="KW-0808">Transferase</keyword>
<evidence type="ECO:0000313" key="15">
    <source>
        <dbReference type="Proteomes" id="UP000523601"/>
    </source>
</evidence>
<dbReference type="Gene3D" id="3.30.565.10">
    <property type="entry name" value="Histidine kinase-like ATPase, C-terminal domain"/>
    <property type="match status" value="1"/>
</dbReference>
<feature type="transmembrane region" description="Helical" evidence="10">
    <location>
        <begin position="170"/>
        <end position="199"/>
    </location>
</feature>
<dbReference type="InterPro" id="IPR036890">
    <property type="entry name" value="HATPase_C_sf"/>
</dbReference>
<organism evidence="14 15">
    <name type="scientific">Donghicola mangrovi</name>
    <dbReference type="NCBI Taxonomy" id="2729614"/>
    <lineage>
        <taxon>Bacteria</taxon>
        <taxon>Pseudomonadati</taxon>
        <taxon>Pseudomonadota</taxon>
        <taxon>Alphaproteobacteria</taxon>
        <taxon>Rhodobacterales</taxon>
        <taxon>Roseobacteraceae</taxon>
        <taxon>Donghicola</taxon>
    </lineage>
</organism>
<feature type="domain" description="Histidine kinase" evidence="11">
    <location>
        <begin position="643"/>
        <end position="858"/>
    </location>
</feature>
<keyword evidence="4" id="KW-0597">Phosphoprotein</keyword>
<dbReference type="PANTHER" id="PTHR43304">
    <property type="entry name" value="PHYTOCHROME-LIKE PROTEIN CPH1"/>
    <property type="match status" value="1"/>
</dbReference>
<feature type="transmembrane region" description="Helical" evidence="10">
    <location>
        <begin position="44"/>
        <end position="65"/>
    </location>
</feature>
<protein>
    <recommendedName>
        <fullName evidence="3">histidine kinase</fullName>
        <ecNumber evidence="3">2.7.13.3</ecNumber>
    </recommendedName>
</protein>
<evidence type="ECO:0000256" key="6">
    <source>
        <dbReference type="ARBA" id="ARBA00022692"/>
    </source>
</evidence>
<dbReference type="InterPro" id="IPR003594">
    <property type="entry name" value="HATPase_dom"/>
</dbReference>
<dbReference type="InterPro" id="IPR005467">
    <property type="entry name" value="His_kinase_dom"/>
</dbReference>
<dbReference type="Pfam" id="PF03924">
    <property type="entry name" value="CHASE"/>
    <property type="match status" value="1"/>
</dbReference>
<dbReference type="InterPro" id="IPR004358">
    <property type="entry name" value="Sig_transdc_His_kin-like_C"/>
</dbReference>
<evidence type="ECO:0000256" key="8">
    <source>
        <dbReference type="ARBA" id="ARBA00022989"/>
    </source>
</evidence>
<feature type="transmembrane region" description="Helical" evidence="10">
    <location>
        <begin position="72"/>
        <end position="97"/>
    </location>
</feature>
<evidence type="ECO:0000256" key="7">
    <source>
        <dbReference type="ARBA" id="ARBA00022777"/>
    </source>
</evidence>
<dbReference type="CDD" id="cd18773">
    <property type="entry name" value="PDC1_HK_sensor"/>
    <property type="match status" value="1"/>
</dbReference>
<dbReference type="SUPFAM" id="SSF55874">
    <property type="entry name" value="ATPase domain of HSP90 chaperone/DNA topoisomerase II/histidine kinase"/>
    <property type="match status" value="1"/>
</dbReference>
<dbReference type="EC" id="2.7.13.3" evidence="3"/>
<keyword evidence="6 10" id="KW-0812">Transmembrane</keyword>
<dbReference type="SMART" id="SM00387">
    <property type="entry name" value="HATPase_c"/>
    <property type="match status" value="1"/>
</dbReference>
<evidence type="ECO:0000256" key="10">
    <source>
        <dbReference type="SAM" id="Phobius"/>
    </source>
</evidence>
<keyword evidence="7" id="KW-0418">Kinase</keyword>
<evidence type="ECO:0000256" key="5">
    <source>
        <dbReference type="ARBA" id="ARBA00022679"/>
    </source>
</evidence>
<feature type="transmembrane region" description="Helical" evidence="10">
    <location>
        <begin position="117"/>
        <end position="136"/>
    </location>
</feature>
<dbReference type="Gene3D" id="1.10.287.130">
    <property type="match status" value="1"/>
</dbReference>
<feature type="transmembrane region" description="Helical" evidence="10">
    <location>
        <begin position="211"/>
        <end position="232"/>
    </location>
</feature>
<comment type="caution">
    <text evidence="14">The sequence shown here is derived from an EMBL/GenBank/DDBJ whole genome shotgun (WGS) entry which is preliminary data.</text>
</comment>
<feature type="transmembrane region" description="Helical" evidence="10">
    <location>
        <begin position="143"/>
        <end position="164"/>
    </location>
</feature>
<dbReference type="CDD" id="cd00130">
    <property type="entry name" value="PAS"/>
    <property type="match status" value="1"/>
</dbReference>
<dbReference type="EMBL" id="JABCJD010000019">
    <property type="protein sequence ID" value="NVO29525.1"/>
    <property type="molecule type" value="Genomic_DNA"/>
</dbReference>
<name>A0ABX2PK25_9RHOB</name>
<gene>
    <name evidence="14" type="ORF">HJ526_19060</name>
</gene>
<proteinExistence type="predicted"/>
<dbReference type="SUPFAM" id="SSF47384">
    <property type="entry name" value="Homodimeric domain of signal transducing histidine kinase"/>
    <property type="match status" value="1"/>
</dbReference>
<dbReference type="SMART" id="SM01079">
    <property type="entry name" value="CHASE"/>
    <property type="match status" value="1"/>
</dbReference>
<dbReference type="CDD" id="cd00082">
    <property type="entry name" value="HisKA"/>
    <property type="match status" value="1"/>
</dbReference>
<dbReference type="Gene3D" id="3.30.450.20">
    <property type="entry name" value="PAS domain"/>
    <property type="match status" value="1"/>
</dbReference>
<evidence type="ECO:0000313" key="14">
    <source>
        <dbReference type="EMBL" id="NVO29525.1"/>
    </source>
</evidence>
<dbReference type="NCBIfam" id="TIGR00229">
    <property type="entry name" value="sensory_box"/>
    <property type="match status" value="1"/>
</dbReference>
<dbReference type="InterPro" id="IPR013656">
    <property type="entry name" value="PAS_4"/>
</dbReference>
<dbReference type="InterPro" id="IPR003661">
    <property type="entry name" value="HisK_dim/P_dom"/>
</dbReference>
<feature type="domain" description="PAS" evidence="12">
    <location>
        <begin position="502"/>
        <end position="547"/>
    </location>
</feature>
<reference evidence="14 15" key="1">
    <citation type="submission" date="2020-04" db="EMBL/GenBank/DDBJ databases">
        <title>Donghicola sp., a member of the Rhodobacteraceae family isolated from mangrove forest in Thailand.</title>
        <authorList>
            <person name="Charoenyingcharoen P."/>
            <person name="Yukphan P."/>
        </authorList>
    </citation>
    <scope>NUCLEOTIDE SEQUENCE [LARGE SCALE GENOMIC DNA]</scope>
    <source>
        <strain evidence="14 15">C2-DW-16</strain>
    </source>
</reference>
<keyword evidence="8 10" id="KW-1133">Transmembrane helix</keyword>
<dbReference type="RefSeq" id="WP_176856215.1">
    <property type="nucleotide sequence ID" value="NZ_JABCJD010000019.1"/>
</dbReference>
<dbReference type="InterPro" id="IPR035965">
    <property type="entry name" value="PAS-like_dom_sf"/>
</dbReference>
<dbReference type="InterPro" id="IPR000014">
    <property type="entry name" value="PAS"/>
</dbReference>
<sequence>MTGTSPLREAAFYTLPGIVLIISGSALYGWFFGIPRLLDVIPGFSIMSFNTSLDFVLSVALVFAIRKGPDNLIMLLSLVIAVLPILTLLEHSGIIQLEVRHLLFDTSEFGGDMANNTAFGFLLVSLSGVFACIPSISGWPATALATLGLSVMGIGLTGLATYGANALATYQWVAITGMALHTALCFVFLGLGLALASNGINAALPSDKPELLITAGVVLGCILITCSIWKHLLDTDRDVVASRVDNEMNFLQSLLENEFENLTEALDRMADRQANVPLMLPELWQADAERYAADFQQLPGIALIDDSFRIVGVAPYEPLKHAIGVGKEFNPDRTAAMMAAYETKKTVISKPFTLTTGKQSLVIFSPIFHEDQFRGLIAASVDLDKQLAGWLRDDFRDFELILTSQDLVISHRMAPTFLAPNFAVEQAISVLDQFWVLTMIPDKQFVRDAVQPLTNAALPLGMLVTLLLSVALNRSIKVSRQNDLLRITTYDLQNRESRLEYMAREREMVISNTNEGLIYLDRHRNIRLVNESAAKLLGHERNLLVGQRFDSLPFFITGTHVNPRLEELIQNKRNEDVQIRICNEEPVNVSISATQIESKPTVMGGYVIVFYDISERRHLEETRAALLERLEQSNEELMQFAFICSHDLQEPFRMVGAFSERLETHLKEIGEQDDTTVRYLHFLTDASSRGINLIRDILDYSRVDQGTGRLSLVDTNALVDDLFTQFASSTSRTLETTRDDLPQIPFIKPQALQLFQNLIGNAIKYSKPEGPITVHVTCEDHGDKWEFTVQDNGLGIAEKNLGKIFEIFKRLHRRDQIPGTGIGLAICRKIVERHKGTIWADSILGVGSSFKFTLPKDGEIEA</sequence>
<evidence type="ECO:0000259" key="11">
    <source>
        <dbReference type="PROSITE" id="PS50109"/>
    </source>
</evidence>
<dbReference type="InterPro" id="IPR042240">
    <property type="entry name" value="CHASE_sf"/>
</dbReference>
<dbReference type="InterPro" id="IPR036097">
    <property type="entry name" value="HisK_dim/P_sf"/>
</dbReference>
<evidence type="ECO:0000259" key="13">
    <source>
        <dbReference type="PROSITE" id="PS50839"/>
    </source>
</evidence>
<dbReference type="Pfam" id="PF08448">
    <property type="entry name" value="PAS_4"/>
    <property type="match status" value="1"/>
</dbReference>
<dbReference type="Proteomes" id="UP000523601">
    <property type="component" value="Unassembled WGS sequence"/>
</dbReference>
<dbReference type="PROSITE" id="PS50112">
    <property type="entry name" value="PAS"/>
    <property type="match status" value="1"/>
</dbReference>
<feature type="domain" description="CHASE" evidence="13">
    <location>
        <begin position="305"/>
        <end position="384"/>
    </location>
</feature>
<dbReference type="Gene3D" id="3.30.450.350">
    <property type="entry name" value="CHASE domain"/>
    <property type="match status" value="1"/>
</dbReference>
<keyword evidence="15" id="KW-1185">Reference proteome</keyword>
<evidence type="ECO:0000256" key="1">
    <source>
        <dbReference type="ARBA" id="ARBA00000085"/>
    </source>
</evidence>
<evidence type="ECO:0000256" key="2">
    <source>
        <dbReference type="ARBA" id="ARBA00004370"/>
    </source>
</evidence>
<keyword evidence="9 10" id="KW-0472">Membrane</keyword>
<dbReference type="InterPro" id="IPR006189">
    <property type="entry name" value="CHASE_dom"/>
</dbReference>
<evidence type="ECO:0000256" key="9">
    <source>
        <dbReference type="ARBA" id="ARBA00023136"/>
    </source>
</evidence>
<comment type="subcellular location">
    <subcellularLocation>
        <location evidence="2">Membrane</location>
    </subcellularLocation>
</comment>
<evidence type="ECO:0000256" key="4">
    <source>
        <dbReference type="ARBA" id="ARBA00022553"/>
    </source>
</evidence>
<dbReference type="SMART" id="SM00091">
    <property type="entry name" value="PAS"/>
    <property type="match status" value="1"/>
</dbReference>
<dbReference type="PROSITE" id="PS50109">
    <property type="entry name" value="HIS_KIN"/>
    <property type="match status" value="1"/>
</dbReference>
<feature type="transmembrane region" description="Helical" evidence="10">
    <location>
        <begin position="12"/>
        <end position="32"/>
    </location>
</feature>
<dbReference type="Pfam" id="PF02518">
    <property type="entry name" value="HATPase_c"/>
    <property type="match status" value="1"/>
</dbReference>
<dbReference type="InterPro" id="IPR052162">
    <property type="entry name" value="Sensor_kinase/Photoreceptor"/>
</dbReference>
<dbReference type="PANTHER" id="PTHR43304:SF1">
    <property type="entry name" value="PAC DOMAIN-CONTAINING PROTEIN"/>
    <property type="match status" value="1"/>
</dbReference>
<dbReference type="PRINTS" id="PR00344">
    <property type="entry name" value="BCTRLSENSOR"/>
</dbReference>
<accession>A0ABX2PK25</accession>
<evidence type="ECO:0000259" key="12">
    <source>
        <dbReference type="PROSITE" id="PS50112"/>
    </source>
</evidence>
<dbReference type="PROSITE" id="PS50839">
    <property type="entry name" value="CHASE"/>
    <property type="match status" value="1"/>
</dbReference>
<comment type="catalytic activity">
    <reaction evidence="1">
        <text>ATP + protein L-histidine = ADP + protein N-phospho-L-histidine.</text>
        <dbReference type="EC" id="2.7.13.3"/>
    </reaction>
</comment>